<gene>
    <name evidence="2" type="ORF">GT755_26670</name>
</gene>
<comment type="caution">
    <text evidence="2">The sequence shown here is derived from an EMBL/GenBank/DDBJ whole genome shotgun (WGS) entry which is preliminary data.</text>
</comment>
<dbReference type="InterPro" id="IPR042070">
    <property type="entry name" value="PucR_C-HTH_sf"/>
</dbReference>
<evidence type="ECO:0000313" key="3">
    <source>
        <dbReference type="Proteomes" id="UP000479526"/>
    </source>
</evidence>
<organism evidence="2 3">
    <name type="scientific">Herbidospora solisilvae</name>
    <dbReference type="NCBI Taxonomy" id="2696284"/>
    <lineage>
        <taxon>Bacteria</taxon>
        <taxon>Bacillati</taxon>
        <taxon>Actinomycetota</taxon>
        <taxon>Actinomycetes</taxon>
        <taxon>Streptosporangiales</taxon>
        <taxon>Streptosporangiaceae</taxon>
        <taxon>Herbidospora</taxon>
    </lineage>
</organism>
<sequence>MRELVGRLAALDPDASAAVQVIAYFDRLAEGRAGLEATVRGVAVLAGCAARLVDEERAVFLRVLADGHREDHPSDENPDWPRVRSGEVELLLEKPSPPSPVDLMVLERGVALARDVLDRTRGRAPDPALVELVVDASVGETARSHAARRLRLGERARAIALPDGVVLVEPHGEARHPLGAVRAGVGPVVPVGRLPRSYADAKVALRFADDVLGPRVVHYDDLGGLAAVAAAVGPATAPSPDVVTLGTLPAWALETLHAVVTSTSLRTAATHLTLHHSTLVDRLGRAEHLLGWEVREPGGRFRLQLAFALRRLHAHPE</sequence>
<dbReference type="AlphaFoldDB" id="A0A7C9N9U3"/>
<name>A0A7C9N9U3_9ACTN</name>
<dbReference type="RefSeq" id="WP_161482355.1">
    <property type="nucleotide sequence ID" value="NZ_WXEW01000008.1"/>
</dbReference>
<accession>A0A7C9N9U3</accession>
<feature type="domain" description="PucR C-terminal helix-turn-helix" evidence="1">
    <location>
        <begin position="253"/>
        <end position="308"/>
    </location>
</feature>
<reference evidence="2 3" key="1">
    <citation type="submission" date="2020-01" db="EMBL/GenBank/DDBJ databases">
        <title>Herbidospora sp. NEAU-GS84 nov., a novel actinomycete isolated from soil.</title>
        <authorList>
            <person name="Han L."/>
        </authorList>
    </citation>
    <scope>NUCLEOTIDE SEQUENCE [LARGE SCALE GENOMIC DNA]</scope>
    <source>
        <strain evidence="2 3">NEAU-GS84</strain>
    </source>
</reference>
<dbReference type="InterPro" id="IPR025736">
    <property type="entry name" value="PucR_C-HTH_dom"/>
</dbReference>
<proteinExistence type="predicted"/>
<evidence type="ECO:0000259" key="1">
    <source>
        <dbReference type="Pfam" id="PF13556"/>
    </source>
</evidence>
<dbReference type="EMBL" id="WXEW01000008">
    <property type="protein sequence ID" value="NAS25253.1"/>
    <property type="molecule type" value="Genomic_DNA"/>
</dbReference>
<keyword evidence="3" id="KW-1185">Reference proteome</keyword>
<dbReference type="Proteomes" id="UP000479526">
    <property type="component" value="Unassembled WGS sequence"/>
</dbReference>
<protein>
    <submittedName>
        <fullName evidence="2">PucR family transcriptional regulator</fullName>
    </submittedName>
</protein>
<dbReference type="Pfam" id="PF13556">
    <property type="entry name" value="HTH_30"/>
    <property type="match status" value="1"/>
</dbReference>
<evidence type="ECO:0000313" key="2">
    <source>
        <dbReference type="EMBL" id="NAS25253.1"/>
    </source>
</evidence>
<dbReference type="Gene3D" id="1.10.10.2840">
    <property type="entry name" value="PucR C-terminal helix-turn-helix domain"/>
    <property type="match status" value="1"/>
</dbReference>